<evidence type="ECO:0000313" key="2">
    <source>
        <dbReference type="EMBL" id="CAK9179790.1"/>
    </source>
</evidence>
<feature type="compositionally biased region" description="Basic and acidic residues" evidence="1">
    <location>
        <begin position="143"/>
        <end position="152"/>
    </location>
</feature>
<accession>A0ABC8UFJ4</accession>
<reference evidence="2 3" key="1">
    <citation type="submission" date="2024-02" db="EMBL/GenBank/DDBJ databases">
        <authorList>
            <person name="Vignale AGUSTIN F."/>
            <person name="Sosa J E."/>
            <person name="Modenutti C."/>
        </authorList>
    </citation>
    <scope>NUCLEOTIDE SEQUENCE [LARGE SCALE GENOMIC DNA]</scope>
</reference>
<comment type="caution">
    <text evidence="2">The sequence shown here is derived from an EMBL/GenBank/DDBJ whole genome shotgun (WGS) entry which is preliminary data.</text>
</comment>
<organism evidence="2 3">
    <name type="scientific">Ilex paraguariensis</name>
    <name type="common">yerba mate</name>
    <dbReference type="NCBI Taxonomy" id="185542"/>
    <lineage>
        <taxon>Eukaryota</taxon>
        <taxon>Viridiplantae</taxon>
        <taxon>Streptophyta</taxon>
        <taxon>Embryophyta</taxon>
        <taxon>Tracheophyta</taxon>
        <taxon>Spermatophyta</taxon>
        <taxon>Magnoliopsida</taxon>
        <taxon>eudicotyledons</taxon>
        <taxon>Gunneridae</taxon>
        <taxon>Pentapetalae</taxon>
        <taxon>asterids</taxon>
        <taxon>campanulids</taxon>
        <taxon>Aquifoliales</taxon>
        <taxon>Aquifoliaceae</taxon>
        <taxon>Ilex</taxon>
    </lineage>
</organism>
<evidence type="ECO:0000313" key="3">
    <source>
        <dbReference type="Proteomes" id="UP001642360"/>
    </source>
</evidence>
<gene>
    <name evidence="2" type="ORF">ILEXP_LOCUS49744</name>
</gene>
<dbReference type="PANTHER" id="PTHR35482:SF1">
    <property type="entry name" value="CYTOCHROME C OXIDASE SUBUNIT"/>
    <property type="match status" value="1"/>
</dbReference>
<dbReference type="PANTHER" id="PTHR35482">
    <property type="entry name" value="CYTOCHROME C OXIDASE SUBUNIT"/>
    <property type="match status" value="1"/>
</dbReference>
<keyword evidence="3" id="KW-1185">Reference proteome</keyword>
<feature type="compositionally biased region" description="Low complexity" evidence="1">
    <location>
        <begin position="38"/>
        <end position="58"/>
    </location>
</feature>
<protein>
    <submittedName>
        <fullName evidence="2">Uncharacterized protein</fullName>
    </submittedName>
</protein>
<sequence length="462" mass="50889">MASVLQSPWLCPHKPIKPFVSSAKPNFINPTFNPLKVSSSLAPSNAESSSDSDSPGKSAEAELGKTDPVKLAFEKAKAYKKSVPTNPTPKVVQDPVQQFAETGDKNGGLVSEVSKAENKEVPIAFKLAMERANEYKDKGIMDSSKSVERNETTSEGNAGNFGKGFVERRVDKKKEPQVSSIDFMGLNFADKKDSRGLPAGLVPPTDPFPEGNIPEVEIIVGDASNFGDAAATKAKPIQKDNSDLYKPRVSTWGVFPRPGNISKTYGGGRNIRPGEVLETVEDRVAKEAHTKQLLAAYKSQIGLNIDPRLKSECEKVLKDGDSLMDLGKLKEALPFYEKVMDKLPYKSELHGIAALQWSICQDSLSRFNEARVMYEKLQSHPNAQVSKRARQFMFSFQAMKMMKVTGSSFPLVSMGYQNYFEAFIEDKANYPLKEPEDKEGVRQLICEQSCKEGNSVAQVDTL</sequence>
<dbReference type="AlphaFoldDB" id="A0ABC8UFJ4"/>
<name>A0ABC8UFJ4_9AQUA</name>
<evidence type="ECO:0000256" key="1">
    <source>
        <dbReference type="SAM" id="MobiDB-lite"/>
    </source>
</evidence>
<dbReference type="Proteomes" id="UP001642360">
    <property type="component" value="Unassembled WGS sequence"/>
</dbReference>
<dbReference type="EMBL" id="CAUOFW020007606">
    <property type="protein sequence ID" value="CAK9179790.1"/>
    <property type="molecule type" value="Genomic_DNA"/>
</dbReference>
<feature type="region of interest" description="Disordered" evidence="1">
    <location>
        <begin position="143"/>
        <end position="163"/>
    </location>
</feature>
<feature type="region of interest" description="Disordered" evidence="1">
    <location>
        <begin position="38"/>
        <end position="67"/>
    </location>
</feature>
<proteinExistence type="predicted"/>